<keyword evidence="2" id="KW-1185">Reference proteome</keyword>
<dbReference type="AlphaFoldDB" id="A0A1S1HD46"/>
<evidence type="ECO:0000313" key="1">
    <source>
        <dbReference type="EMBL" id="OHT19391.1"/>
    </source>
</evidence>
<reference evidence="1 2" key="1">
    <citation type="submission" date="2016-09" db="EMBL/GenBank/DDBJ databases">
        <title>Metabolic pathway, cell adaptation mechanisms and a novel monoxygenase revealed through proteogenomic-transcription analysis of a Sphingomonas haloaromaticamans strain degrading the fungicide ortho-phenylphenol.</title>
        <authorList>
            <person name="Perruchon C."/>
            <person name="Papadopoulou E.S."/>
            <person name="Rousidou C."/>
            <person name="Vasileiadis S."/>
            <person name="Tanou G."/>
            <person name="Amoutzias G."/>
            <person name="Molassiotis A."/>
            <person name="Karpouzas D.G."/>
        </authorList>
    </citation>
    <scope>NUCLEOTIDE SEQUENCE [LARGE SCALE GENOMIC DNA]</scope>
    <source>
        <strain evidence="1 2">P3</strain>
    </source>
</reference>
<dbReference type="OrthoDB" id="7190444at2"/>
<dbReference type="EMBL" id="MIPT01000001">
    <property type="protein sequence ID" value="OHT19391.1"/>
    <property type="molecule type" value="Genomic_DNA"/>
</dbReference>
<dbReference type="RefSeq" id="WP_070933314.1">
    <property type="nucleotide sequence ID" value="NZ_MIPT01000001.1"/>
</dbReference>
<evidence type="ECO:0000313" key="2">
    <source>
        <dbReference type="Proteomes" id="UP000179467"/>
    </source>
</evidence>
<comment type="caution">
    <text evidence="1">The sequence shown here is derived from an EMBL/GenBank/DDBJ whole genome shotgun (WGS) entry which is preliminary data.</text>
</comment>
<accession>A0A1S1HD46</accession>
<gene>
    <name evidence="1" type="ORF">BHE75_01376</name>
</gene>
<protein>
    <submittedName>
        <fullName evidence="1">Uncharacterized protein</fullName>
    </submittedName>
</protein>
<proteinExistence type="predicted"/>
<organism evidence="1 2">
    <name type="scientific">Edaphosphingomonas haloaromaticamans</name>
    <dbReference type="NCBI Taxonomy" id="653954"/>
    <lineage>
        <taxon>Bacteria</taxon>
        <taxon>Pseudomonadati</taxon>
        <taxon>Pseudomonadota</taxon>
        <taxon>Alphaproteobacteria</taxon>
        <taxon>Sphingomonadales</taxon>
        <taxon>Rhizorhabdaceae</taxon>
        <taxon>Edaphosphingomonas</taxon>
    </lineage>
</organism>
<sequence>MSDEALTYAEKTRFTLALVEQCVRNTFLEDLHAGTVPDSASGDYSDVKVVTPFGEIPWTRLSRISDAEMKTLMIEITNKVFTFLTYAEELGALGGAMRWNRPEIDIALERKAQRRRALRVGGPDSPDGTG</sequence>
<name>A0A1S1HD46_9SPHN</name>
<dbReference type="Proteomes" id="UP000179467">
    <property type="component" value="Unassembled WGS sequence"/>
</dbReference>